<feature type="compositionally biased region" description="Basic and acidic residues" evidence="1">
    <location>
        <begin position="264"/>
        <end position="282"/>
    </location>
</feature>
<dbReference type="EMBL" id="KI965481">
    <property type="protein sequence ID" value="EUD65273.1"/>
    <property type="molecule type" value="Genomic_DNA"/>
</dbReference>
<feature type="compositionally biased region" description="Basic residues" evidence="1">
    <location>
        <begin position="27"/>
        <end position="40"/>
    </location>
</feature>
<feature type="compositionally biased region" description="Low complexity" evidence="1">
    <location>
        <begin position="88"/>
        <end position="97"/>
    </location>
</feature>
<proteinExistence type="predicted"/>
<evidence type="ECO:0000313" key="2">
    <source>
        <dbReference type="EMBL" id="EUD65273.1"/>
    </source>
</evidence>
<feature type="compositionally biased region" description="Basic and acidic residues" evidence="1">
    <location>
        <begin position="17"/>
        <end position="26"/>
    </location>
</feature>
<dbReference type="GeneID" id="20039676"/>
<feature type="compositionally biased region" description="Basic and acidic residues" evidence="1">
    <location>
        <begin position="342"/>
        <end position="360"/>
    </location>
</feature>
<dbReference type="RefSeq" id="XP_008818207.1">
    <property type="nucleotide sequence ID" value="XM_008819985.1"/>
</dbReference>
<name>W7A1N3_9APIC</name>
<feature type="region of interest" description="Disordered" evidence="1">
    <location>
        <begin position="1"/>
        <end position="46"/>
    </location>
</feature>
<protein>
    <submittedName>
        <fullName evidence="2">Uncharacterized protein</fullName>
    </submittedName>
</protein>
<feature type="compositionally biased region" description="Basic and acidic residues" evidence="1">
    <location>
        <begin position="580"/>
        <end position="605"/>
    </location>
</feature>
<reference evidence="2 3" key="1">
    <citation type="submission" date="2013-02" db="EMBL/GenBank/DDBJ databases">
        <title>The Genome Sequence of Plasmodium inui San Antonio 1.</title>
        <authorList>
            <consortium name="The Broad Institute Genome Sequencing Platform"/>
            <consortium name="The Broad Institute Genome Sequencing Center for Infectious Disease"/>
            <person name="Neafsey D."/>
            <person name="Cheeseman I."/>
            <person name="Volkman S."/>
            <person name="Adams J."/>
            <person name="Walker B."/>
            <person name="Young S.K."/>
            <person name="Zeng Q."/>
            <person name="Gargeya S."/>
            <person name="Fitzgerald M."/>
            <person name="Haas B."/>
            <person name="Abouelleil A."/>
            <person name="Alvarado L."/>
            <person name="Arachchi H.M."/>
            <person name="Berlin A.M."/>
            <person name="Chapman S.B."/>
            <person name="Dewar J."/>
            <person name="Goldberg J."/>
            <person name="Griggs A."/>
            <person name="Gujja S."/>
            <person name="Hansen M."/>
            <person name="Howarth C."/>
            <person name="Imamovic A."/>
            <person name="Larimer J."/>
            <person name="McCowan C."/>
            <person name="Murphy C."/>
            <person name="Neiman D."/>
            <person name="Pearson M."/>
            <person name="Priest M."/>
            <person name="Roberts A."/>
            <person name="Saif S."/>
            <person name="Shea T."/>
            <person name="Sisk P."/>
            <person name="Sykes S."/>
            <person name="Wortman J."/>
            <person name="Nusbaum C."/>
            <person name="Birren B."/>
        </authorList>
    </citation>
    <scope>NUCLEOTIDE SEQUENCE [LARGE SCALE GENOMIC DNA]</scope>
    <source>
        <strain evidence="2 3">San Antonio 1</strain>
    </source>
</reference>
<evidence type="ECO:0000256" key="1">
    <source>
        <dbReference type="SAM" id="MobiDB-lite"/>
    </source>
</evidence>
<feature type="compositionally biased region" description="Basic and acidic residues" evidence="1">
    <location>
        <begin position="411"/>
        <end position="473"/>
    </location>
</feature>
<feature type="compositionally biased region" description="Polar residues" evidence="1">
    <location>
        <begin position="545"/>
        <end position="554"/>
    </location>
</feature>
<feature type="compositionally biased region" description="Basic and acidic residues" evidence="1">
    <location>
        <begin position="849"/>
        <end position="865"/>
    </location>
</feature>
<dbReference type="OrthoDB" id="387671at2759"/>
<dbReference type="VEuPathDB" id="PlasmoDB:C922_04402"/>
<feature type="region of interest" description="Disordered" evidence="1">
    <location>
        <begin position="62"/>
        <end position="97"/>
    </location>
</feature>
<feature type="compositionally biased region" description="Polar residues" evidence="1">
    <location>
        <begin position="251"/>
        <end position="263"/>
    </location>
</feature>
<feature type="compositionally biased region" description="Basic and acidic residues" evidence="1">
    <location>
        <begin position="233"/>
        <end position="242"/>
    </location>
</feature>
<dbReference type="Proteomes" id="UP000030640">
    <property type="component" value="Unassembled WGS sequence"/>
</dbReference>
<evidence type="ECO:0000313" key="3">
    <source>
        <dbReference type="Proteomes" id="UP000030640"/>
    </source>
</evidence>
<feature type="compositionally biased region" description="Basic and acidic residues" evidence="1">
    <location>
        <begin position="523"/>
        <end position="538"/>
    </location>
</feature>
<feature type="compositionally biased region" description="Basic and acidic residues" evidence="1">
    <location>
        <begin position="809"/>
        <end position="822"/>
    </location>
</feature>
<feature type="compositionally biased region" description="Basic and acidic residues" evidence="1">
    <location>
        <begin position="369"/>
        <end position="403"/>
    </location>
</feature>
<accession>W7A1N3</accession>
<gene>
    <name evidence="2" type="ORF">C922_04402</name>
</gene>
<feature type="region of interest" description="Disordered" evidence="1">
    <location>
        <begin position="217"/>
        <end position="889"/>
    </location>
</feature>
<feature type="compositionally biased region" description="Basic and acidic residues" evidence="1">
    <location>
        <begin position="555"/>
        <end position="566"/>
    </location>
</feature>
<feature type="compositionally biased region" description="Basic and acidic residues" evidence="1">
    <location>
        <begin position="307"/>
        <end position="316"/>
    </location>
</feature>
<feature type="compositionally biased region" description="Basic and acidic residues" evidence="1">
    <location>
        <begin position="491"/>
        <end position="512"/>
    </location>
</feature>
<organism evidence="2 3">
    <name type="scientific">Plasmodium inui San Antonio 1</name>
    <dbReference type="NCBI Taxonomy" id="1237626"/>
    <lineage>
        <taxon>Eukaryota</taxon>
        <taxon>Sar</taxon>
        <taxon>Alveolata</taxon>
        <taxon>Apicomplexa</taxon>
        <taxon>Aconoidasida</taxon>
        <taxon>Haemosporida</taxon>
        <taxon>Plasmodiidae</taxon>
        <taxon>Plasmodium</taxon>
        <taxon>Plasmodium (Plasmodium)</taxon>
    </lineage>
</organism>
<feature type="compositionally biased region" description="Basic and acidic residues" evidence="1">
    <location>
        <begin position="626"/>
        <end position="802"/>
    </location>
</feature>
<feature type="compositionally biased region" description="Basic residues" evidence="1">
    <location>
        <begin position="615"/>
        <end position="625"/>
    </location>
</feature>
<feature type="compositionally biased region" description="Polar residues" evidence="1">
    <location>
        <begin position="869"/>
        <end position="882"/>
    </location>
</feature>
<keyword evidence="3" id="KW-1185">Reference proteome</keyword>
<dbReference type="AlphaFoldDB" id="W7A1N3"/>
<sequence>MEAEEVNFQSVELGSPTREHNPSCDAHKKKHNRKRKKKVSNSRFVNLRDWTSKVQKRYEQKLKTSEQGMNLGRKISLPNGKPECNYPSSSYSSSFKSRSSLGNNINFSSDESNYDSDIEQRICRFLKLENSETVRKKKKKRKENATEGEVVDGVADGGVGVDVSLGEHPDVTADVTPNVIGDVAANVTANSPSDVGVNSRAMNDATINTIGGATDLGDTMLGDDHSMNPVNKDTQKEKRESEDAQAGQERPIQTNDKQVSSNTMEKKKEHTEECKKNRKSNDKMVNADNVNISSKEGSAPNEDDIPENDRRGEHLTPRRNIKGEAVNGERSLKRKNGVSAEEANKQIIVEDKNPVQERDAPAPVKKGATGKEKQQKKQEEEGNKKDEKEEKREKDEKCPKEPQSESTPTSAREEPPKENDSREGPESKRERQPKEQTKQNREEGDIKEERSPRKTEEKQQIQRKENPHRPRADRGKKKNHPNEWENLSKGNPDKNGSDSHQKRNAKGKESNKSKKSMSPSREGQAKEADRSSSRKKEQPPAQIQKDVTTNQRSAKNGEEKKKKDNSHPSGKGSIQNGETMHPDRERDSNNKEEGEKLNRRDRQGESEGEGNSERGRRRNRRRDRNRGRPREAEWNRPREEEWDRPREAEWDRPREAEWVRPREAERDRSREAERDRSREAERNRSREAEWNRPREAGRDRSREAGRDRQNLRERDRERERERDRNWEAERERERDRNWGGEPEKQTGRHRGEEGERKRDRSWEAERDRERESDRDWNRQADRDWNRESERGWNRDNHFENGKKMTRMPKRNDASHVILEKKLNGVHPNVSRKRPFSNENEGNANHVPKKIHDQSDQHMHTERERYVYNSADTPSRKYSVQKNKTNDRENWEKKMSKLKEKLIRKNMNK</sequence>